<evidence type="ECO:0000313" key="3">
    <source>
        <dbReference type="Proteomes" id="UP000332933"/>
    </source>
</evidence>
<protein>
    <submittedName>
        <fullName evidence="2">Aste57867_8135 protein</fullName>
    </submittedName>
</protein>
<dbReference type="EMBL" id="CAADRA010005113">
    <property type="protein sequence ID" value="VFT85024.1"/>
    <property type="molecule type" value="Genomic_DNA"/>
</dbReference>
<name>A0A485KJH9_9STRA</name>
<accession>A0A485KJH9</accession>
<evidence type="ECO:0000313" key="1">
    <source>
        <dbReference type="EMBL" id="KAF0701354.1"/>
    </source>
</evidence>
<dbReference type="OrthoDB" id="63226at2759"/>
<keyword evidence="3" id="KW-1185">Reference proteome</keyword>
<dbReference type="EMBL" id="VJMH01005092">
    <property type="protein sequence ID" value="KAF0701354.1"/>
    <property type="molecule type" value="Genomic_DNA"/>
</dbReference>
<sequence length="151" mass="16931">MPKPRAMSQNTEGILISPVLIDAPHWLLGTARKQECWTLHGLSLTVETGKTKTQHYIRQGSAWPDHQYGIQVETDQGTWMRGRTLSKATWAAWLQAFHDIATPKATRSPSKVQFSNHVRVRTIPTLSEDDISNLYFNSVEIAGMSKAIFAA</sequence>
<dbReference type="AlphaFoldDB" id="A0A485KJH9"/>
<reference evidence="2 3" key="1">
    <citation type="submission" date="2019-03" db="EMBL/GenBank/DDBJ databases">
        <authorList>
            <person name="Gaulin E."/>
            <person name="Dumas B."/>
        </authorList>
    </citation>
    <scope>NUCLEOTIDE SEQUENCE [LARGE SCALE GENOMIC DNA]</scope>
    <source>
        <strain evidence="2">CBS 568.67</strain>
    </source>
</reference>
<gene>
    <name evidence="2" type="primary">Aste57867_8135</name>
    <name evidence="1" type="ORF">As57867_008105</name>
    <name evidence="2" type="ORF">ASTE57867_8135</name>
</gene>
<reference evidence="1" key="2">
    <citation type="submission" date="2019-06" db="EMBL/GenBank/DDBJ databases">
        <title>Genomics analysis of Aphanomyces spp. identifies a new class of oomycete effector associated with host adaptation.</title>
        <authorList>
            <person name="Gaulin E."/>
        </authorList>
    </citation>
    <scope>NUCLEOTIDE SEQUENCE</scope>
    <source>
        <strain evidence="1">CBS 578.67</strain>
    </source>
</reference>
<organism evidence="2 3">
    <name type="scientific">Aphanomyces stellatus</name>
    <dbReference type="NCBI Taxonomy" id="120398"/>
    <lineage>
        <taxon>Eukaryota</taxon>
        <taxon>Sar</taxon>
        <taxon>Stramenopiles</taxon>
        <taxon>Oomycota</taxon>
        <taxon>Saprolegniomycetes</taxon>
        <taxon>Saprolegniales</taxon>
        <taxon>Verrucalvaceae</taxon>
        <taxon>Aphanomyces</taxon>
    </lineage>
</organism>
<evidence type="ECO:0000313" key="2">
    <source>
        <dbReference type="EMBL" id="VFT85024.1"/>
    </source>
</evidence>
<dbReference type="Proteomes" id="UP000332933">
    <property type="component" value="Unassembled WGS sequence"/>
</dbReference>
<proteinExistence type="predicted"/>